<dbReference type="KEGG" id="lth:KLTH0F01540g"/>
<keyword evidence="4" id="KW-0812">Transmembrane</keyword>
<evidence type="ECO:0000256" key="3">
    <source>
        <dbReference type="SAM" id="MobiDB-lite"/>
    </source>
</evidence>
<keyword evidence="7" id="KW-1185">Reference proteome</keyword>
<protein>
    <submittedName>
        <fullName evidence="6">KLTH0F01540p</fullName>
    </submittedName>
</protein>
<dbReference type="Proteomes" id="UP000002036">
    <property type="component" value="Chromosome F"/>
</dbReference>
<dbReference type="RefSeq" id="XP_002554277.1">
    <property type="nucleotide sequence ID" value="XM_002554231.1"/>
</dbReference>
<proteinExistence type="predicted"/>
<dbReference type="AlphaFoldDB" id="C5DK39"/>
<sequence>MPASATSSTASQTLLLQPSVKGTVVESVYVEVYVLPGQTKPFSSSTASVRTLSILNRYQSATSDSSASRTSRTSQQTRSTQTLLQLMQSASSSTTLVQSASVSPASSEIVDKISAGQNASSATIALSIGLPLGIFCLAFFLIFALLWLRRRSAVRPPQDPFAKSPADVASNHQTPWKRFVDRCLAPKESTHSHSFHSNAGATIKYKISTVNPQATSPGALPSYSEHVQTPQKVALPFNRSSSSHRIEAFLYTKPPGLKSIQSTLETTSAASDNPFDNSHQLPNGGKWTYESPLSRWFLTKSLYLQDQVKQPLKSSNVKLKELNILSRVSKNKIQSPYPDETSPILSDTDRLSESKTSYASSQLDPLVYRSSSLKYTERKKPTGLTNIRAVSSAQRSPAGPHPQPSAAEVDIKPQFIRKTNSESSSFLDSSRVKNACTYKSSAPPNDRKKRRNNKKLRIHLDQIARKPLPLTPKPLLSGKKSGSLLKHAFMHKPLAGASDGLAQDEVYIVIRNYSPRLMDEITVQVGEHVKLLAKHTDGWCLVEKCDSSGNPLCEASSDQQEIGGEFYLNESRGIIPGVCLNKVTS</sequence>
<dbReference type="InterPro" id="IPR036028">
    <property type="entry name" value="SH3-like_dom_sf"/>
</dbReference>
<dbReference type="OrthoDB" id="5340910at2759"/>
<dbReference type="EMBL" id="CU928170">
    <property type="protein sequence ID" value="CAR23840.1"/>
    <property type="molecule type" value="Genomic_DNA"/>
</dbReference>
<dbReference type="HOGENOM" id="CLU_529929_0_0_1"/>
<evidence type="ECO:0000256" key="2">
    <source>
        <dbReference type="PROSITE-ProRule" id="PRU00192"/>
    </source>
</evidence>
<feature type="transmembrane region" description="Helical" evidence="4">
    <location>
        <begin position="124"/>
        <end position="148"/>
    </location>
</feature>
<dbReference type="eggNOG" id="ENOG502QVI6">
    <property type="taxonomic scope" value="Eukaryota"/>
</dbReference>
<feature type="domain" description="SH3" evidence="5">
    <location>
        <begin position="502"/>
        <end position="585"/>
    </location>
</feature>
<organism evidence="6 7">
    <name type="scientific">Lachancea thermotolerans (strain ATCC 56472 / CBS 6340 / NRRL Y-8284)</name>
    <name type="common">Yeast</name>
    <name type="synonym">Kluyveromyces thermotolerans</name>
    <dbReference type="NCBI Taxonomy" id="559295"/>
    <lineage>
        <taxon>Eukaryota</taxon>
        <taxon>Fungi</taxon>
        <taxon>Dikarya</taxon>
        <taxon>Ascomycota</taxon>
        <taxon>Saccharomycotina</taxon>
        <taxon>Saccharomycetes</taxon>
        <taxon>Saccharomycetales</taxon>
        <taxon>Saccharomycetaceae</taxon>
        <taxon>Lachancea</taxon>
    </lineage>
</organism>
<gene>
    <name evidence="6" type="ordered locus">KLTH0F01540g</name>
</gene>
<dbReference type="OMA" id="HTDGWCL"/>
<feature type="region of interest" description="Disordered" evidence="3">
    <location>
        <begin position="377"/>
        <end position="412"/>
    </location>
</feature>
<dbReference type="GeneID" id="8292468"/>
<dbReference type="Gene3D" id="2.30.30.40">
    <property type="entry name" value="SH3 Domains"/>
    <property type="match status" value="1"/>
</dbReference>
<evidence type="ECO:0000256" key="4">
    <source>
        <dbReference type="SAM" id="Phobius"/>
    </source>
</evidence>
<dbReference type="SMART" id="SM00326">
    <property type="entry name" value="SH3"/>
    <property type="match status" value="1"/>
</dbReference>
<feature type="compositionally biased region" description="Polar residues" evidence="3">
    <location>
        <begin position="383"/>
        <end position="395"/>
    </location>
</feature>
<reference evidence="6 7" key="1">
    <citation type="journal article" date="2009" name="Genome Res.">
        <title>Comparative genomics of protoploid Saccharomycetaceae.</title>
        <authorList>
            <consortium name="The Genolevures Consortium"/>
            <person name="Souciet J.-L."/>
            <person name="Dujon B."/>
            <person name="Gaillardin C."/>
            <person name="Johnston M."/>
            <person name="Baret P.V."/>
            <person name="Cliften P."/>
            <person name="Sherman D.J."/>
            <person name="Weissenbach J."/>
            <person name="Westhof E."/>
            <person name="Wincker P."/>
            <person name="Jubin C."/>
            <person name="Poulain J."/>
            <person name="Barbe V."/>
            <person name="Segurens B."/>
            <person name="Artiguenave F."/>
            <person name="Anthouard V."/>
            <person name="Vacherie B."/>
            <person name="Val M.-E."/>
            <person name="Fulton R.S."/>
            <person name="Minx P."/>
            <person name="Wilson R."/>
            <person name="Durrens P."/>
            <person name="Jean G."/>
            <person name="Marck C."/>
            <person name="Martin T."/>
            <person name="Nikolski M."/>
            <person name="Rolland T."/>
            <person name="Seret M.-L."/>
            <person name="Casaregola S."/>
            <person name="Despons L."/>
            <person name="Fairhead C."/>
            <person name="Fischer G."/>
            <person name="Lafontaine I."/>
            <person name="Leh V."/>
            <person name="Lemaire M."/>
            <person name="de Montigny J."/>
            <person name="Neuveglise C."/>
            <person name="Thierry A."/>
            <person name="Blanc-Lenfle I."/>
            <person name="Bleykasten C."/>
            <person name="Diffels J."/>
            <person name="Fritsch E."/>
            <person name="Frangeul L."/>
            <person name="Goeffon A."/>
            <person name="Jauniaux N."/>
            <person name="Kachouri-Lafond R."/>
            <person name="Payen C."/>
            <person name="Potier S."/>
            <person name="Pribylova L."/>
            <person name="Ozanne C."/>
            <person name="Richard G.-F."/>
            <person name="Sacerdot C."/>
            <person name="Straub M.-L."/>
            <person name="Talla E."/>
        </authorList>
    </citation>
    <scope>NUCLEOTIDE SEQUENCE [LARGE SCALE GENOMIC DNA]</scope>
    <source>
        <strain evidence="7">ATCC 56472 / CBS 6340 / NRRL Y-8284</strain>
    </source>
</reference>
<accession>C5DK39</accession>
<evidence type="ECO:0000313" key="6">
    <source>
        <dbReference type="EMBL" id="CAR23840.1"/>
    </source>
</evidence>
<feature type="region of interest" description="Disordered" evidence="3">
    <location>
        <begin position="333"/>
        <end position="358"/>
    </location>
</feature>
<evidence type="ECO:0000313" key="7">
    <source>
        <dbReference type="Proteomes" id="UP000002036"/>
    </source>
</evidence>
<dbReference type="InParanoid" id="C5DK39"/>
<keyword evidence="1 2" id="KW-0728">SH3 domain</keyword>
<dbReference type="PROSITE" id="PS50002">
    <property type="entry name" value="SH3"/>
    <property type="match status" value="1"/>
</dbReference>
<dbReference type="SUPFAM" id="SSF50044">
    <property type="entry name" value="SH3-domain"/>
    <property type="match status" value="1"/>
</dbReference>
<dbReference type="FunCoup" id="C5DK39">
    <property type="interactions" value="208"/>
</dbReference>
<dbReference type="InterPro" id="IPR001452">
    <property type="entry name" value="SH3_domain"/>
</dbReference>
<evidence type="ECO:0000256" key="1">
    <source>
        <dbReference type="ARBA" id="ARBA00022443"/>
    </source>
</evidence>
<keyword evidence="4" id="KW-1133">Transmembrane helix</keyword>
<keyword evidence="4" id="KW-0472">Membrane</keyword>
<name>C5DK39_LACTC</name>
<evidence type="ECO:0000259" key="5">
    <source>
        <dbReference type="PROSITE" id="PS50002"/>
    </source>
</evidence>